<reference evidence="4 5" key="1">
    <citation type="submission" date="2024-03" db="EMBL/GenBank/DDBJ databases">
        <title>Sulfurimonas sp. HSL3-1.</title>
        <authorList>
            <person name="Wang S."/>
        </authorList>
    </citation>
    <scope>NUCLEOTIDE SEQUENCE [LARGE SCALE GENOMIC DNA]</scope>
    <source>
        <strain evidence="4 5">HSL3-1</strain>
    </source>
</reference>
<dbReference type="PANTHER" id="PTHR43626">
    <property type="entry name" value="ACYL-COA N-ACYLTRANSFERASE"/>
    <property type="match status" value="1"/>
</dbReference>
<keyword evidence="5" id="KW-1185">Reference proteome</keyword>
<dbReference type="PROSITE" id="PS51186">
    <property type="entry name" value="GNAT"/>
    <property type="match status" value="1"/>
</dbReference>
<protein>
    <submittedName>
        <fullName evidence="4">GNAT family N-acetyltransferase</fullName>
        <ecNumber evidence="4">2.3.1.-</ecNumber>
    </submittedName>
</protein>
<evidence type="ECO:0000256" key="2">
    <source>
        <dbReference type="ARBA" id="ARBA00023315"/>
    </source>
</evidence>
<dbReference type="Pfam" id="PF00583">
    <property type="entry name" value="Acetyltransf_1"/>
    <property type="match status" value="1"/>
</dbReference>
<evidence type="ECO:0000313" key="4">
    <source>
        <dbReference type="EMBL" id="XAU16129.1"/>
    </source>
</evidence>
<feature type="domain" description="N-acetyltransferase" evidence="3">
    <location>
        <begin position="1"/>
        <end position="141"/>
    </location>
</feature>
<dbReference type="SUPFAM" id="SSF55729">
    <property type="entry name" value="Acyl-CoA N-acyltransferases (Nat)"/>
    <property type="match status" value="1"/>
</dbReference>
<evidence type="ECO:0000259" key="3">
    <source>
        <dbReference type="PROSITE" id="PS51186"/>
    </source>
</evidence>
<keyword evidence="2 4" id="KW-0012">Acyltransferase</keyword>
<dbReference type="Proteomes" id="UP001447842">
    <property type="component" value="Chromosome"/>
</dbReference>
<organism evidence="4 5">
    <name type="scientific">Sulfurimonas diazotrophicus</name>
    <dbReference type="NCBI Taxonomy" id="3131939"/>
    <lineage>
        <taxon>Bacteria</taxon>
        <taxon>Pseudomonadati</taxon>
        <taxon>Campylobacterota</taxon>
        <taxon>Epsilonproteobacteria</taxon>
        <taxon>Campylobacterales</taxon>
        <taxon>Sulfurimonadaceae</taxon>
        <taxon>Sulfurimonas</taxon>
    </lineage>
</organism>
<dbReference type="CDD" id="cd04301">
    <property type="entry name" value="NAT_SF"/>
    <property type="match status" value="1"/>
</dbReference>
<evidence type="ECO:0000313" key="5">
    <source>
        <dbReference type="Proteomes" id="UP001447842"/>
    </source>
</evidence>
<dbReference type="EC" id="2.3.1.-" evidence="4"/>
<proteinExistence type="predicted"/>
<name>A0ABZ3HCQ0_9BACT</name>
<dbReference type="EMBL" id="CP147920">
    <property type="protein sequence ID" value="XAU16129.1"/>
    <property type="molecule type" value="Genomic_DNA"/>
</dbReference>
<dbReference type="InterPro" id="IPR016181">
    <property type="entry name" value="Acyl_CoA_acyltransferase"/>
</dbReference>
<dbReference type="Gene3D" id="3.40.630.30">
    <property type="match status" value="1"/>
</dbReference>
<keyword evidence="1 4" id="KW-0808">Transferase</keyword>
<dbReference type="InterPro" id="IPR000182">
    <property type="entry name" value="GNAT_dom"/>
</dbReference>
<sequence>MQLTWHDTCDGIDWEQLSDLYRAAPLGDKPPEALRTVFGNSMFVCFVFDGPAMVAAGRALADGVDCAYICDVAVLPAYQGQGLGKGIVSALVERARGHKKIILYANPGKEAFYEKLGFRRMRTAMAVFENREQAIAWGLLE</sequence>
<gene>
    <name evidence="4" type="ORF">WCY31_05325</name>
</gene>
<evidence type="ECO:0000256" key="1">
    <source>
        <dbReference type="ARBA" id="ARBA00022679"/>
    </source>
</evidence>
<dbReference type="GO" id="GO:0016746">
    <property type="term" value="F:acyltransferase activity"/>
    <property type="evidence" value="ECO:0007669"/>
    <property type="project" value="UniProtKB-KW"/>
</dbReference>
<dbReference type="RefSeq" id="WP_345973509.1">
    <property type="nucleotide sequence ID" value="NZ_CP147920.1"/>
</dbReference>
<dbReference type="PANTHER" id="PTHR43626:SF4">
    <property type="entry name" value="GCN5-RELATED N-ACETYLTRANSFERASE 2, CHLOROPLASTIC"/>
    <property type="match status" value="1"/>
</dbReference>
<dbReference type="InterPro" id="IPR045039">
    <property type="entry name" value="NSI-like"/>
</dbReference>
<accession>A0ABZ3HCQ0</accession>